<evidence type="ECO:0000259" key="6">
    <source>
        <dbReference type="Pfam" id="PF00441"/>
    </source>
</evidence>
<protein>
    <submittedName>
        <fullName evidence="8">Acyl-CoA/acyl-ACP dehydrogenase</fullName>
    </submittedName>
</protein>
<organism evidence="8 9">
    <name type="scientific">Nocardioides piscis</name>
    <dbReference type="NCBI Taxonomy" id="2714938"/>
    <lineage>
        <taxon>Bacteria</taxon>
        <taxon>Bacillati</taxon>
        <taxon>Actinomycetota</taxon>
        <taxon>Actinomycetes</taxon>
        <taxon>Propionibacteriales</taxon>
        <taxon>Nocardioidaceae</taxon>
        <taxon>Nocardioides</taxon>
    </lineage>
</organism>
<evidence type="ECO:0000259" key="7">
    <source>
        <dbReference type="Pfam" id="PF02771"/>
    </source>
</evidence>
<reference evidence="8 9" key="1">
    <citation type="submission" date="2020-03" db="EMBL/GenBank/DDBJ databases">
        <title>Nocardioides sp. nov., isolated from fish.</title>
        <authorList>
            <person name="Hyun D.-W."/>
            <person name="Bae J.-W."/>
        </authorList>
    </citation>
    <scope>NUCLEOTIDE SEQUENCE [LARGE SCALE GENOMIC DNA]</scope>
    <source>
        <strain evidence="8 9">HDW12A</strain>
    </source>
</reference>
<dbReference type="InterPro" id="IPR037069">
    <property type="entry name" value="AcylCoA_DH/ox_N_sf"/>
</dbReference>
<dbReference type="RefSeq" id="WP_166319362.1">
    <property type="nucleotide sequence ID" value="NZ_CP049866.1"/>
</dbReference>
<dbReference type="InterPro" id="IPR009100">
    <property type="entry name" value="AcylCoA_DH/oxidase_NM_dom_sf"/>
</dbReference>
<accession>A0A6G7YHN1</accession>
<dbReference type="PANTHER" id="PTHR43884:SF20">
    <property type="entry name" value="ACYL-COA DEHYDROGENASE FADE28"/>
    <property type="match status" value="1"/>
</dbReference>
<keyword evidence="3" id="KW-0285">Flavoprotein</keyword>
<keyword evidence="5" id="KW-0560">Oxidoreductase</keyword>
<dbReference type="Pfam" id="PF02771">
    <property type="entry name" value="Acyl-CoA_dh_N"/>
    <property type="match status" value="1"/>
</dbReference>
<dbReference type="GO" id="GO:0003995">
    <property type="term" value="F:acyl-CoA dehydrogenase activity"/>
    <property type="evidence" value="ECO:0007669"/>
    <property type="project" value="TreeGrafter"/>
</dbReference>
<keyword evidence="4" id="KW-0274">FAD</keyword>
<dbReference type="InterPro" id="IPR046373">
    <property type="entry name" value="Acyl-CoA_Oxase/DH_mid-dom_sf"/>
</dbReference>
<proteinExistence type="inferred from homology"/>
<dbReference type="Gene3D" id="1.20.140.10">
    <property type="entry name" value="Butyryl-CoA Dehydrogenase, subunit A, domain 3"/>
    <property type="match status" value="1"/>
</dbReference>
<dbReference type="InterPro" id="IPR036250">
    <property type="entry name" value="AcylCo_DH-like_C"/>
</dbReference>
<comment type="similarity">
    <text evidence="2">Belongs to the acyl-CoA dehydrogenase family.</text>
</comment>
<sequence length="352" mass="36609">MDFTLSEDLVELQALAATLFTDLGEGDGLWTELGRTGLLGLVVPDEHGGAGLGLDAVCVVLEEQGRRVAPAPIWPHLVATLTLVRYGAEHLLAGAADGSSRLSVALEEYDGAEPASPRCLARPTGSDDPLSGWELTGLKAVVPDPFGADHVLVSATAPDGPGVFLVPSAGLAWQPTGTTDLAAAGELVLDATPAQRLGGPEALTDVLRWARLALAAVQVGVAEGALRLAASYATGRHQFGRPIGSFQAVQHQLADCWIDVEAMRLTLWQALTCDADGRDAERAALVAGWWCGQGGLDVVHRVQHVHGGIGVDLDYPVHRHFLWGKQIASTLGGPEAALQHLGSLVAAGEAGS</sequence>
<evidence type="ECO:0000313" key="9">
    <source>
        <dbReference type="Proteomes" id="UP000502035"/>
    </source>
</evidence>
<keyword evidence="9" id="KW-1185">Reference proteome</keyword>
<evidence type="ECO:0000256" key="3">
    <source>
        <dbReference type="ARBA" id="ARBA00022630"/>
    </source>
</evidence>
<dbReference type="GO" id="GO:0050660">
    <property type="term" value="F:flavin adenine dinucleotide binding"/>
    <property type="evidence" value="ECO:0007669"/>
    <property type="project" value="InterPro"/>
</dbReference>
<dbReference type="SUPFAM" id="SSF56645">
    <property type="entry name" value="Acyl-CoA dehydrogenase NM domain-like"/>
    <property type="match status" value="1"/>
</dbReference>
<evidence type="ECO:0000256" key="2">
    <source>
        <dbReference type="ARBA" id="ARBA00009347"/>
    </source>
</evidence>
<evidence type="ECO:0000256" key="4">
    <source>
        <dbReference type="ARBA" id="ARBA00022827"/>
    </source>
</evidence>
<dbReference type="EMBL" id="CP049866">
    <property type="protein sequence ID" value="QIK76176.1"/>
    <property type="molecule type" value="Genomic_DNA"/>
</dbReference>
<evidence type="ECO:0000256" key="5">
    <source>
        <dbReference type="ARBA" id="ARBA00023002"/>
    </source>
</evidence>
<dbReference type="Gene3D" id="2.40.110.10">
    <property type="entry name" value="Butyryl-CoA Dehydrogenase, subunit A, domain 2"/>
    <property type="match status" value="1"/>
</dbReference>
<feature type="domain" description="Acyl-CoA dehydrogenase/oxidase N-terminal" evidence="7">
    <location>
        <begin position="28"/>
        <end position="90"/>
    </location>
</feature>
<dbReference type="SUPFAM" id="SSF47203">
    <property type="entry name" value="Acyl-CoA dehydrogenase C-terminal domain-like"/>
    <property type="match status" value="1"/>
</dbReference>
<comment type="cofactor">
    <cofactor evidence="1">
        <name>FAD</name>
        <dbReference type="ChEBI" id="CHEBI:57692"/>
    </cofactor>
</comment>
<feature type="domain" description="Acyl-CoA dehydrogenase/oxidase C-terminal" evidence="6">
    <location>
        <begin position="202"/>
        <end position="334"/>
    </location>
</feature>
<evidence type="ECO:0000313" key="8">
    <source>
        <dbReference type="EMBL" id="QIK76176.1"/>
    </source>
</evidence>
<dbReference type="Pfam" id="PF00441">
    <property type="entry name" value="Acyl-CoA_dh_1"/>
    <property type="match status" value="1"/>
</dbReference>
<dbReference type="InterPro" id="IPR009075">
    <property type="entry name" value="AcylCo_DH/oxidase_C"/>
</dbReference>
<dbReference type="Gene3D" id="1.10.540.10">
    <property type="entry name" value="Acyl-CoA dehydrogenase/oxidase, N-terminal domain"/>
    <property type="match status" value="1"/>
</dbReference>
<dbReference type="Proteomes" id="UP000502035">
    <property type="component" value="Chromosome"/>
</dbReference>
<gene>
    <name evidence="8" type="ORF">G7071_12785</name>
</gene>
<dbReference type="AlphaFoldDB" id="A0A6G7YHN1"/>
<evidence type="ECO:0000256" key="1">
    <source>
        <dbReference type="ARBA" id="ARBA00001974"/>
    </source>
</evidence>
<dbReference type="PANTHER" id="PTHR43884">
    <property type="entry name" value="ACYL-COA DEHYDROGENASE"/>
    <property type="match status" value="1"/>
</dbReference>
<dbReference type="KEGG" id="npi:G7071_12785"/>
<name>A0A6G7YHN1_9ACTN</name>
<dbReference type="InterPro" id="IPR013786">
    <property type="entry name" value="AcylCoA_DH/ox_N"/>
</dbReference>
<dbReference type="CDD" id="cd00567">
    <property type="entry name" value="ACAD"/>
    <property type="match status" value="1"/>
</dbReference>